<proteinExistence type="predicted"/>
<dbReference type="EMBL" id="JABSTQ010003013">
    <property type="protein sequence ID" value="KAG0443692.1"/>
    <property type="molecule type" value="Genomic_DNA"/>
</dbReference>
<accession>A0AC60QVJ4</accession>
<gene>
    <name evidence="1" type="ORF">HPB47_014628</name>
</gene>
<sequence length="132" mass="13416">MNCTPLWTTASGFKAVVVQARRGQGPCWASPPLDGGVPFVGMRLLAAGTRGGGPAARAGPLRLLRRDRVAPWKASPGRLANALSRPGGCFISSDGLGAEGPPSCRDCPRFRGGTAGPPTGAMSSSRSSGRGD</sequence>
<evidence type="ECO:0000313" key="1">
    <source>
        <dbReference type="EMBL" id="KAG0443692.1"/>
    </source>
</evidence>
<name>A0AC60QVJ4_IXOPE</name>
<dbReference type="Proteomes" id="UP000805193">
    <property type="component" value="Unassembled WGS sequence"/>
</dbReference>
<organism evidence="1 2">
    <name type="scientific">Ixodes persulcatus</name>
    <name type="common">Taiga tick</name>
    <dbReference type="NCBI Taxonomy" id="34615"/>
    <lineage>
        <taxon>Eukaryota</taxon>
        <taxon>Metazoa</taxon>
        <taxon>Ecdysozoa</taxon>
        <taxon>Arthropoda</taxon>
        <taxon>Chelicerata</taxon>
        <taxon>Arachnida</taxon>
        <taxon>Acari</taxon>
        <taxon>Parasitiformes</taxon>
        <taxon>Ixodida</taxon>
        <taxon>Ixodoidea</taxon>
        <taxon>Ixodidae</taxon>
        <taxon>Ixodinae</taxon>
        <taxon>Ixodes</taxon>
    </lineage>
</organism>
<reference evidence="1 2" key="1">
    <citation type="journal article" date="2020" name="Cell">
        <title>Large-Scale Comparative Analyses of Tick Genomes Elucidate Their Genetic Diversity and Vector Capacities.</title>
        <authorList>
            <consortium name="Tick Genome and Microbiome Consortium (TIGMIC)"/>
            <person name="Jia N."/>
            <person name="Wang J."/>
            <person name="Shi W."/>
            <person name="Du L."/>
            <person name="Sun Y."/>
            <person name="Zhan W."/>
            <person name="Jiang J.F."/>
            <person name="Wang Q."/>
            <person name="Zhang B."/>
            <person name="Ji P."/>
            <person name="Bell-Sakyi L."/>
            <person name="Cui X.M."/>
            <person name="Yuan T.T."/>
            <person name="Jiang B.G."/>
            <person name="Yang W.F."/>
            <person name="Lam T.T."/>
            <person name="Chang Q.C."/>
            <person name="Ding S.J."/>
            <person name="Wang X.J."/>
            <person name="Zhu J.G."/>
            <person name="Ruan X.D."/>
            <person name="Zhao L."/>
            <person name="Wei J.T."/>
            <person name="Ye R.Z."/>
            <person name="Que T.C."/>
            <person name="Du C.H."/>
            <person name="Zhou Y.H."/>
            <person name="Cheng J.X."/>
            <person name="Dai P.F."/>
            <person name="Guo W.B."/>
            <person name="Han X.H."/>
            <person name="Huang E.J."/>
            <person name="Li L.F."/>
            <person name="Wei W."/>
            <person name="Gao Y.C."/>
            <person name="Liu J.Z."/>
            <person name="Shao H.Z."/>
            <person name="Wang X."/>
            <person name="Wang C.C."/>
            <person name="Yang T.C."/>
            <person name="Huo Q.B."/>
            <person name="Li W."/>
            <person name="Chen H.Y."/>
            <person name="Chen S.E."/>
            <person name="Zhou L.G."/>
            <person name="Ni X.B."/>
            <person name="Tian J.H."/>
            <person name="Sheng Y."/>
            <person name="Liu T."/>
            <person name="Pan Y.S."/>
            <person name="Xia L.Y."/>
            <person name="Li J."/>
            <person name="Zhao F."/>
            <person name="Cao W.C."/>
        </authorList>
    </citation>
    <scope>NUCLEOTIDE SEQUENCE [LARGE SCALE GENOMIC DNA]</scope>
    <source>
        <strain evidence="1">Iper-2018</strain>
    </source>
</reference>
<keyword evidence="2" id="KW-1185">Reference proteome</keyword>
<comment type="caution">
    <text evidence="1">The sequence shown here is derived from an EMBL/GenBank/DDBJ whole genome shotgun (WGS) entry which is preliminary data.</text>
</comment>
<protein>
    <submittedName>
        <fullName evidence="1">Uncharacterized protein</fullName>
    </submittedName>
</protein>
<evidence type="ECO:0000313" key="2">
    <source>
        <dbReference type="Proteomes" id="UP000805193"/>
    </source>
</evidence>